<dbReference type="GO" id="GO:0005125">
    <property type="term" value="F:cytokine activity"/>
    <property type="evidence" value="ECO:0007669"/>
    <property type="project" value="TreeGrafter"/>
</dbReference>
<feature type="domain" description="TGF-beta family profile" evidence="10">
    <location>
        <begin position="202"/>
        <end position="320"/>
    </location>
</feature>
<reference evidence="11 12" key="2">
    <citation type="submission" date="2018-10" db="EMBL/GenBank/DDBJ databases">
        <authorList>
            <consortium name="Pathogen Informatics"/>
        </authorList>
    </citation>
    <scope>NUCLEOTIDE SEQUENCE [LARGE SCALE GENOMIC DNA]</scope>
</reference>
<dbReference type="InterPro" id="IPR017948">
    <property type="entry name" value="TGFb_CS"/>
</dbReference>
<comment type="similarity">
    <text evidence="2 8">Belongs to the TGF-beta family.</text>
</comment>
<sequence length="320" mass="37259">MTAFRFNITEQPVQMRPALPVPNYVWNLYDKVQKEDIDSIRHYYPQRITETNERMLLLRYNLTVTGQNLTDERVIGAVLKLKLNRGVRQRRVKIFEIDQRNPDISRCVDVLIDSRQFEAEPRKDHQWVDMDVSETLTRRRLDMQSVVFAVELTDGAMTYGVPSAAYTVSSMPYSRTQEAALVVYIQSNDAAKSRRKRRAGERKKRQHKNKNHRKEAKMCRRRELTIDFKQLGWNDWILAPTSYKAYQCQGECPYPMPNSMNTTNHAIVQGILNSIDPERIPPPCCVPIEMESLAILYIDVEGKIVVKKYPDMEVKACGCR</sequence>
<proteinExistence type="inferred from homology"/>
<reference evidence="13" key="1">
    <citation type="submission" date="2016-04" db="UniProtKB">
        <authorList>
            <consortium name="WormBaseParasite"/>
        </authorList>
    </citation>
    <scope>IDENTIFICATION</scope>
</reference>
<keyword evidence="5 8" id="KW-0339">Growth factor</keyword>
<evidence type="ECO:0000256" key="9">
    <source>
        <dbReference type="SAM" id="MobiDB-lite"/>
    </source>
</evidence>
<keyword evidence="4" id="KW-0732">Signal</keyword>
<evidence type="ECO:0000256" key="6">
    <source>
        <dbReference type="ARBA" id="ARBA00023157"/>
    </source>
</evidence>
<evidence type="ECO:0000256" key="2">
    <source>
        <dbReference type="ARBA" id="ARBA00006656"/>
    </source>
</evidence>
<accession>A0A158QB82</accession>
<evidence type="ECO:0000256" key="7">
    <source>
        <dbReference type="ARBA" id="ARBA00023180"/>
    </source>
</evidence>
<evidence type="ECO:0000313" key="11">
    <source>
        <dbReference type="EMBL" id="VDD93318.1"/>
    </source>
</evidence>
<keyword evidence="3" id="KW-0964">Secreted</keyword>
<evidence type="ECO:0000256" key="5">
    <source>
        <dbReference type="ARBA" id="ARBA00023030"/>
    </source>
</evidence>
<evidence type="ECO:0000256" key="1">
    <source>
        <dbReference type="ARBA" id="ARBA00004613"/>
    </source>
</evidence>
<dbReference type="FunFam" id="2.10.90.10:FF:000001">
    <property type="entry name" value="Bone morphogenetic protein 4"/>
    <property type="match status" value="1"/>
</dbReference>
<gene>
    <name evidence="11" type="ORF">EVEC_LOCUS8069</name>
</gene>
<keyword evidence="7" id="KW-0325">Glycoprotein</keyword>
<keyword evidence="6" id="KW-1015">Disulfide bond</keyword>
<dbReference type="GO" id="GO:0008083">
    <property type="term" value="F:growth factor activity"/>
    <property type="evidence" value="ECO:0007669"/>
    <property type="project" value="UniProtKB-KW"/>
</dbReference>
<dbReference type="STRING" id="51028.A0A158QB82"/>
<dbReference type="CDD" id="cd13761">
    <property type="entry name" value="TGF_beta_BMP5_like"/>
    <property type="match status" value="1"/>
</dbReference>
<evidence type="ECO:0000256" key="3">
    <source>
        <dbReference type="ARBA" id="ARBA00022525"/>
    </source>
</evidence>
<evidence type="ECO:0000313" key="12">
    <source>
        <dbReference type="Proteomes" id="UP000274131"/>
    </source>
</evidence>
<dbReference type="SUPFAM" id="SSF57501">
    <property type="entry name" value="Cystine-knot cytokines"/>
    <property type="match status" value="1"/>
</dbReference>
<dbReference type="SMART" id="SM00204">
    <property type="entry name" value="TGFB"/>
    <property type="match status" value="1"/>
</dbReference>
<feature type="compositionally biased region" description="Basic residues" evidence="9">
    <location>
        <begin position="193"/>
        <end position="215"/>
    </location>
</feature>
<dbReference type="PROSITE" id="PS00250">
    <property type="entry name" value="TGF_BETA_1"/>
    <property type="match status" value="1"/>
</dbReference>
<dbReference type="Pfam" id="PF00019">
    <property type="entry name" value="TGF_beta"/>
    <property type="match status" value="1"/>
</dbReference>
<dbReference type="Gene3D" id="2.10.90.10">
    <property type="entry name" value="Cystine-knot cytokines"/>
    <property type="match status" value="1"/>
</dbReference>
<dbReference type="PANTHER" id="PTHR11848:SF310">
    <property type="entry name" value="PROTEIN 60A-RELATED"/>
    <property type="match status" value="1"/>
</dbReference>
<evidence type="ECO:0000256" key="8">
    <source>
        <dbReference type="RuleBase" id="RU000354"/>
    </source>
</evidence>
<dbReference type="InterPro" id="IPR001839">
    <property type="entry name" value="TGF-b_C"/>
</dbReference>
<dbReference type="Proteomes" id="UP000274131">
    <property type="component" value="Unassembled WGS sequence"/>
</dbReference>
<name>A0A158QB82_ENTVE</name>
<protein>
    <submittedName>
        <fullName evidence="13">TGF_BETA_2 domain-containing protein</fullName>
    </submittedName>
</protein>
<feature type="region of interest" description="Disordered" evidence="9">
    <location>
        <begin position="191"/>
        <end position="216"/>
    </location>
</feature>
<dbReference type="PANTHER" id="PTHR11848">
    <property type="entry name" value="TGF-BETA FAMILY"/>
    <property type="match status" value="1"/>
</dbReference>
<dbReference type="OrthoDB" id="5987191at2759"/>
<evidence type="ECO:0000259" key="10">
    <source>
        <dbReference type="PROSITE" id="PS51362"/>
    </source>
</evidence>
<keyword evidence="12" id="KW-1185">Reference proteome</keyword>
<dbReference type="AlphaFoldDB" id="A0A158QB82"/>
<evidence type="ECO:0000313" key="13">
    <source>
        <dbReference type="WBParaSite" id="EVEC_0000858501-mRNA-1"/>
    </source>
</evidence>
<dbReference type="InterPro" id="IPR015615">
    <property type="entry name" value="TGF-beta-rel"/>
</dbReference>
<organism evidence="13">
    <name type="scientific">Enterobius vermicularis</name>
    <name type="common">Human pinworm</name>
    <dbReference type="NCBI Taxonomy" id="51028"/>
    <lineage>
        <taxon>Eukaryota</taxon>
        <taxon>Metazoa</taxon>
        <taxon>Ecdysozoa</taxon>
        <taxon>Nematoda</taxon>
        <taxon>Chromadorea</taxon>
        <taxon>Rhabditida</taxon>
        <taxon>Spirurina</taxon>
        <taxon>Oxyuridomorpha</taxon>
        <taxon>Oxyuroidea</taxon>
        <taxon>Oxyuridae</taxon>
        <taxon>Enterobius</taxon>
    </lineage>
</organism>
<dbReference type="WBParaSite" id="EVEC_0000858501-mRNA-1">
    <property type="protein sequence ID" value="EVEC_0000858501-mRNA-1"/>
    <property type="gene ID" value="EVEC_0000858501"/>
</dbReference>
<dbReference type="EMBL" id="UXUI01009245">
    <property type="protein sequence ID" value="VDD93318.1"/>
    <property type="molecule type" value="Genomic_DNA"/>
</dbReference>
<dbReference type="PROSITE" id="PS51362">
    <property type="entry name" value="TGF_BETA_2"/>
    <property type="match status" value="1"/>
</dbReference>
<evidence type="ECO:0000256" key="4">
    <source>
        <dbReference type="ARBA" id="ARBA00022729"/>
    </source>
</evidence>
<dbReference type="InterPro" id="IPR029034">
    <property type="entry name" value="Cystine-knot_cytokine"/>
</dbReference>
<dbReference type="SMR" id="A0A158QB82"/>
<dbReference type="GO" id="GO:0005615">
    <property type="term" value="C:extracellular space"/>
    <property type="evidence" value="ECO:0007669"/>
    <property type="project" value="TreeGrafter"/>
</dbReference>
<comment type="subcellular location">
    <subcellularLocation>
        <location evidence="1">Secreted</location>
    </subcellularLocation>
</comment>